<dbReference type="STRING" id="252305.OB2597_13163"/>
<accession>A3TY61</accession>
<dbReference type="EMBL" id="AAMO01000005">
    <property type="protein sequence ID" value="EAQ03095.1"/>
    <property type="molecule type" value="Genomic_DNA"/>
</dbReference>
<evidence type="ECO:0000313" key="1">
    <source>
        <dbReference type="EMBL" id="EAQ03095.1"/>
    </source>
</evidence>
<comment type="caution">
    <text evidence="1">The sequence shown here is derived from an EMBL/GenBank/DDBJ whole genome shotgun (WGS) entry which is preliminary data.</text>
</comment>
<keyword evidence="2" id="KW-1185">Reference proteome</keyword>
<dbReference type="RefSeq" id="WP_009806849.1">
    <property type="nucleotide sequence ID" value="NZ_CH724131.1"/>
</dbReference>
<evidence type="ECO:0008006" key="3">
    <source>
        <dbReference type="Google" id="ProtNLM"/>
    </source>
</evidence>
<dbReference type="eggNOG" id="ENOG502Z9IR">
    <property type="taxonomic scope" value="Bacteria"/>
</dbReference>
<proteinExistence type="predicted"/>
<dbReference type="Pfam" id="PF10983">
    <property type="entry name" value="DUF2793"/>
    <property type="match status" value="1"/>
</dbReference>
<dbReference type="Proteomes" id="UP000004318">
    <property type="component" value="Unassembled WGS sequence"/>
</dbReference>
<reference evidence="1 2" key="1">
    <citation type="journal article" date="2010" name="J. Bacteriol.">
        <title>Genome sequences of Oceanicola granulosus HTCC2516(T) and Oceanicola batsensis HTCC2597(TDelta).</title>
        <authorList>
            <person name="Thrash J.C."/>
            <person name="Cho J.C."/>
            <person name="Vergin K.L."/>
            <person name="Giovannoni S.J."/>
        </authorList>
    </citation>
    <scope>NUCLEOTIDE SEQUENCE [LARGE SCALE GENOMIC DNA]</scope>
    <source>
        <strain evidence="2">ATCC BAA-863 / DSM 15984 / KCTC 12145 / HTCC2597</strain>
    </source>
</reference>
<dbReference type="OrthoDB" id="564699at2"/>
<dbReference type="AlphaFoldDB" id="A3TY61"/>
<protein>
    <recommendedName>
        <fullName evidence="3">DUF2793 domain-containing protein</fullName>
    </recommendedName>
</protein>
<dbReference type="InterPro" id="IPR021251">
    <property type="entry name" value="DUF2793"/>
</dbReference>
<sequence length="585" mass="59989">MSDRSANLMLPYIQPSQAQKHVTHNEALLALDALVQLGVLSADTAAEPADPAEGDRYILPAGATGAWSGRDGDLAMRAGEGWVFLAPRAGWSAWVADTGQTLRHDGTGWSPEISDHQNLAMVGVNAAADAGNRLTVASGASLLTHEGAGHQVKINKAAASDTASLVFQTGWSGRAELGTVGSDAFDFKVSDDGATFHTALRADPATGVVDFPNGATGLTDPALGAGTADLVPQDYVVARGTDLFANGSGLLGTGYNFPAQFTRDPAVSPGLPAAFRHAGHAPGPCISTETIPVDPRLCYRVGCALRQEGLAGDWSAHAQQERHRQSFGIVCLDADGLVIEPLHHGRFRSGGTDSLTFLAAPLSPGDTQIQLTDAAGWNDSDPDADTCGVVIFGYRSAGGQAHDLYSRIAATDLFVPAGVNKTTHVVTLAAPLPAALGNPGDGGGTWPAGTPLANSAAAGGHKRAVLDGYHLPATDSWVRVNRHIGGIDGSGGDVAGNFAPGTAAIRLVWWPNETNQPGGVAGYPDTGAAHRVWFAAASVLPDPLAVTEIVTTGPLPGSKTVHAPVANIAGGRIDLAAATLVVEPL</sequence>
<gene>
    <name evidence="1" type="ORF">OB2597_13163</name>
</gene>
<dbReference type="HOGENOM" id="CLU_478859_0_0_5"/>
<organism evidence="1 2">
    <name type="scientific">Pseudooceanicola batsensis (strain ATCC BAA-863 / DSM 15984 / KCTC 12145 / HTCC2597)</name>
    <name type="common">Oceanicola batsensis</name>
    <dbReference type="NCBI Taxonomy" id="252305"/>
    <lineage>
        <taxon>Bacteria</taxon>
        <taxon>Pseudomonadati</taxon>
        <taxon>Pseudomonadota</taxon>
        <taxon>Alphaproteobacteria</taxon>
        <taxon>Rhodobacterales</taxon>
        <taxon>Paracoccaceae</taxon>
        <taxon>Pseudooceanicola</taxon>
    </lineage>
</organism>
<name>A3TY61_PSEBH</name>
<evidence type="ECO:0000313" key="2">
    <source>
        <dbReference type="Proteomes" id="UP000004318"/>
    </source>
</evidence>